<dbReference type="OrthoDB" id="2472681at2759"/>
<reference evidence="1 2" key="1">
    <citation type="journal article" date="2019" name="Environ. Microbiol.">
        <title>At the nexus of three kingdoms: the genome of the mycorrhizal fungus Gigaspora margarita provides insights into plant, endobacterial and fungal interactions.</title>
        <authorList>
            <person name="Venice F."/>
            <person name="Ghignone S."/>
            <person name="Salvioli di Fossalunga A."/>
            <person name="Amselem J."/>
            <person name="Novero M."/>
            <person name="Xianan X."/>
            <person name="Sedzielewska Toro K."/>
            <person name="Morin E."/>
            <person name="Lipzen A."/>
            <person name="Grigoriev I.V."/>
            <person name="Henrissat B."/>
            <person name="Martin F.M."/>
            <person name="Bonfante P."/>
        </authorList>
    </citation>
    <scope>NUCLEOTIDE SEQUENCE [LARGE SCALE GENOMIC DNA]</scope>
    <source>
        <strain evidence="1 2">BEG34</strain>
    </source>
</reference>
<gene>
    <name evidence="1" type="ORF">F8M41_015092</name>
</gene>
<comment type="caution">
    <text evidence="1">The sequence shown here is derived from an EMBL/GenBank/DDBJ whole genome shotgun (WGS) entry which is preliminary data.</text>
</comment>
<organism evidence="1 2">
    <name type="scientific">Gigaspora margarita</name>
    <dbReference type="NCBI Taxonomy" id="4874"/>
    <lineage>
        <taxon>Eukaryota</taxon>
        <taxon>Fungi</taxon>
        <taxon>Fungi incertae sedis</taxon>
        <taxon>Mucoromycota</taxon>
        <taxon>Glomeromycotina</taxon>
        <taxon>Glomeromycetes</taxon>
        <taxon>Diversisporales</taxon>
        <taxon>Gigasporaceae</taxon>
        <taxon>Gigaspora</taxon>
    </lineage>
</organism>
<keyword evidence="2" id="KW-1185">Reference proteome</keyword>
<evidence type="ECO:0000313" key="2">
    <source>
        <dbReference type="Proteomes" id="UP000439903"/>
    </source>
</evidence>
<dbReference type="AlphaFoldDB" id="A0A8H4AQU9"/>
<sequence length="101" mass="11397">MKGIKGKLLASFNGASKEELMIHLKNYSGPWTILHYLIEEVCNDPFWPLELNQQQSSNNGSPSKLPAKLCKPSHILYSISDNISNEISPPEQKRKTINMKS</sequence>
<accession>A0A8H4AQU9</accession>
<name>A0A8H4AQU9_GIGMA</name>
<evidence type="ECO:0000313" key="1">
    <source>
        <dbReference type="EMBL" id="KAF0524638.1"/>
    </source>
</evidence>
<dbReference type="Proteomes" id="UP000439903">
    <property type="component" value="Unassembled WGS sequence"/>
</dbReference>
<proteinExistence type="predicted"/>
<dbReference type="EMBL" id="WTPW01000312">
    <property type="protein sequence ID" value="KAF0524638.1"/>
    <property type="molecule type" value="Genomic_DNA"/>
</dbReference>
<protein>
    <submittedName>
        <fullName evidence="1">Uncharacterized protein</fullName>
    </submittedName>
</protein>